<dbReference type="InterPro" id="IPR018641">
    <property type="entry name" value="Trfase_1_rSAM/seldom-assoc"/>
</dbReference>
<keyword evidence="2" id="KW-1185">Reference proteome</keyword>
<comment type="caution">
    <text evidence="1">The sequence shown here is derived from an EMBL/GenBank/DDBJ whole genome shotgun (WGS) entry which is preliminary data.</text>
</comment>
<dbReference type="Gene3D" id="3.90.550.10">
    <property type="entry name" value="Spore Coat Polysaccharide Biosynthesis Protein SpsA, Chain A"/>
    <property type="match status" value="1"/>
</dbReference>
<sequence length="224" mass="25698">MVNQRRKNIQLKSKKLILKTKNLIIVLTRNPELGKVKSRLAKSIGKEAALEVYIQLIAHTEKTIRHIDADKAIYYSETIGINDIWDESIYQKYLQTDGDLGERIEKAFKNGFEAGYQNIIIVGSDLYDLAPNHIETAFEALKTYDTVIGPADDGGFYLLGMKTLHSAIFKNKEWGTETVFEATITDLEQYSTYVLESLNDIDYVEDLKPHKEFNYLFSTKDQFI</sequence>
<evidence type="ECO:0000313" key="1">
    <source>
        <dbReference type="EMBL" id="MCC1483146.1"/>
    </source>
</evidence>
<organism evidence="1 2">
    <name type="scientific">Winogradskyella immobilis</name>
    <dbReference type="NCBI Taxonomy" id="2816852"/>
    <lineage>
        <taxon>Bacteria</taxon>
        <taxon>Pseudomonadati</taxon>
        <taxon>Bacteroidota</taxon>
        <taxon>Flavobacteriia</taxon>
        <taxon>Flavobacteriales</taxon>
        <taxon>Flavobacteriaceae</taxon>
        <taxon>Winogradskyella</taxon>
    </lineage>
</organism>
<reference evidence="2" key="1">
    <citation type="submission" date="2021-03" db="EMBL/GenBank/DDBJ databases">
        <title>Genome of Cognatishimia sp. F0-27.</title>
        <authorList>
            <person name="Ping X."/>
        </authorList>
    </citation>
    <scope>NUCLEOTIDE SEQUENCE [LARGE SCALE GENOMIC DNA]</scope>
    <source>
        <strain evidence="2">E313</strain>
    </source>
</reference>
<protein>
    <submittedName>
        <fullName evidence="1">TIGR04282 family arsenosugar biosynthesis glycosyltransferase</fullName>
    </submittedName>
</protein>
<reference evidence="2" key="2">
    <citation type="submission" date="2023-07" db="EMBL/GenBank/DDBJ databases">
        <title>Genome of Winogradskyella sp. E313.</title>
        <authorList>
            <person name="Zhou Y."/>
        </authorList>
    </citation>
    <scope>NUCLEOTIDE SEQUENCE [LARGE SCALE GENOMIC DNA]</scope>
    <source>
        <strain evidence="2">E313</strain>
    </source>
</reference>
<evidence type="ECO:0000313" key="2">
    <source>
        <dbReference type="Proteomes" id="UP000778797"/>
    </source>
</evidence>
<dbReference type="NCBIfam" id="TIGR04282">
    <property type="entry name" value="glyco_like_cofC"/>
    <property type="match status" value="1"/>
</dbReference>
<proteinExistence type="predicted"/>
<dbReference type="PANTHER" id="PTHR36529">
    <property type="entry name" value="SLL1095 PROTEIN"/>
    <property type="match status" value="1"/>
</dbReference>
<dbReference type="Proteomes" id="UP000778797">
    <property type="component" value="Unassembled WGS sequence"/>
</dbReference>
<dbReference type="Pfam" id="PF09837">
    <property type="entry name" value="DUF2064"/>
    <property type="match status" value="1"/>
</dbReference>
<name>A0ABS8EJK5_9FLAO</name>
<gene>
    <name evidence="1" type="ORF">J1C55_00965</name>
</gene>
<dbReference type="EMBL" id="JAFMPT010000001">
    <property type="protein sequence ID" value="MCC1483146.1"/>
    <property type="molecule type" value="Genomic_DNA"/>
</dbReference>
<dbReference type="InterPro" id="IPR029044">
    <property type="entry name" value="Nucleotide-diphossugar_trans"/>
</dbReference>
<accession>A0ABS8EJK5</accession>
<dbReference type="PANTHER" id="PTHR36529:SF1">
    <property type="entry name" value="GLYCOSYLTRANSFERASE"/>
    <property type="match status" value="1"/>
</dbReference>
<dbReference type="SUPFAM" id="SSF53448">
    <property type="entry name" value="Nucleotide-diphospho-sugar transferases"/>
    <property type="match status" value="1"/>
</dbReference>